<dbReference type="PANTHER" id="PTHR46546">
    <property type="entry name" value="SHEWANELLA-LIKE PROTEIN PHOSPHATASE 1"/>
    <property type="match status" value="1"/>
</dbReference>
<feature type="domain" description="Calcineurin-like phosphoesterase" evidence="2">
    <location>
        <begin position="84"/>
        <end position="299"/>
    </location>
</feature>
<name>A0A4S8PDE8_9ACTN</name>
<evidence type="ECO:0000259" key="2">
    <source>
        <dbReference type="Pfam" id="PF00149"/>
    </source>
</evidence>
<dbReference type="InterPro" id="IPR029052">
    <property type="entry name" value="Metallo-depent_PP-like"/>
</dbReference>
<feature type="region of interest" description="Disordered" evidence="1">
    <location>
        <begin position="1"/>
        <end position="43"/>
    </location>
</feature>
<sequence>MSANRGRKYGRSDLDMNGFSVTEAPRCGGGGPGRGRAGRRARSGGGRILFRPLAGRQAHWDCGRQLHRTVARRINIGAMPDTSPLYVASDVHGHYDALVAALRERGLVDEESRWTGGDARLWILGDLFDRGEEGVAVVRLLRALAGPAAAEGGLVDTLIGNHEVLVLGSRRFGDVAFTDVDGQDRQFLHWWVLNGGFEDELGDLTEDEVSWLESRRAVHVEGRSLLVHADTESYLGYGRTEESVNAAIRAIMSSDEPEEWWQLFRELTRRHEFMGAEGPARVRSMLRSFGGEEIVHGHSTIPDTTELTPGEVTEARRYCEGLALNVDGGVYQGGKCLVIRID</sequence>
<evidence type="ECO:0000313" key="4">
    <source>
        <dbReference type="Proteomes" id="UP000305792"/>
    </source>
</evidence>
<dbReference type="GO" id="GO:0016787">
    <property type="term" value="F:hydrolase activity"/>
    <property type="evidence" value="ECO:0007669"/>
    <property type="project" value="InterPro"/>
</dbReference>
<dbReference type="Pfam" id="PF00149">
    <property type="entry name" value="Metallophos"/>
    <property type="match status" value="1"/>
</dbReference>
<comment type="caution">
    <text evidence="3">The sequence shown here is derived from an EMBL/GenBank/DDBJ whole genome shotgun (WGS) entry which is preliminary data.</text>
</comment>
<keyword evidence="4" id="KW-1185">Reference proteome</keyword>
<protein>
    <submittedName>
        <fullName evidence="3">Serine/threonine protein phosphatase</fullName>
    </submittedName>
</protein>
<gene>
    <name evidence="3" type="ORF">E9998_15210</name>
</gene>
<dbReference type="InterPro" id="IPR004843">
    <property type="entry name" value="Calcineurin-like_PHP"/>
</dbReference>
<dbReference type="AlphaFoldDB" id="A0A4S8PDE8"/>
<evidence type="ECO:0000313" key="3">
    <source>
        <dbReference type="EMBL" id="THV27212.1"/>
    </source>
</evidence>
<evidence type="ECO:0000256" key="1">
    <source>
        <dbReference type="SAM" id="MobiDB-lite"/>
    </source>
</evidence>
<dbReference type="PANTHER" id="PTHR46546:SF4">
    <property type="entry name" value="SHEWANELLA-LIKE PROTEIN PHOSPHATASE 1"/>
    <property type="match status" value="1"/>
</dbReference>
<dbReference type="Gene3D" id="3.60.21.10">
    <property type="match status" value="1"/>
</dbReference>
<dbReference type="Proteomes" id="UP000305792">
    <property type="component" value="Unassembled WGS sequence"/>
</dbReference>
<reference evidence="3 4" key="1">
    <citation type="journal article" date="2018" name="Int. J. Syst. Evol. Microbiol.">
        <title>Glycomyces paridis sp. nov., isolated from the medicinal plant Paris polyphylla.</title>
        <authorList>
            <person name="Fang X.M."/>
            <person name="Bai J.L."/>
            <person name="Su J."/>
            <person name="Zhao L.L."/>
            <person name="Liu H.Y."/>
            <person name="Ma B.P."/>
            <person name="Zhang Y.Q."/>
            <person name="Yu L.Y."/>
        </authorList>
    </citation>
    <scope>NUCLEOTIDE SEQUENCE [LARGE SCALE GENOMIC DNA]</scope>
    <source>
        <strain evidence="3 4">CPCC 204357</strain>
    </source>
</reference>
<proteinExistence type="predicted"/>
<dbReference type="EMBL" id="STGX01000011">
    <property type="protein sequence ID" value="THV27212.1"/>
    <property type="molecule type" value="Genomic_DNA"/>
</dbReference>
<accession>A0A4S8PDE8</accession>
<dbReference type="SUPFAM" id="SSF56300">
    <property type="entry name" value="Metallo-dependent phosphatases"/>
    <property type="match status" value="1"/>
</dbReference>
<organism evidence="3 4">
    <name type="scientific">Glycomyces paridis</name>
    <dbReference type="NCBI Taxonomy" id="2126555"/>
    <lineage>
        <taxon>Bacteria</taxon>
        <taxon>Bacillati</taxon>
        <taxon>Actinomycetota</taxon>
        <taxon>Actinomycetes</taxon>
        <taxon>Glycomycetales</taxon>
        <taxon>Glycomycetaceae</taxon>
        <taxon>Glycomyces</taxon>
    </lineage>
</organism>